<evidence type="ECO:0000313" key="3">
    <source>
        <dbReference type="Proteomes" id="UP000019478"/>
    </source>
</evidence>
<feature type="region of interest" description="Disordered" evidence="1">
    <location>
        <begin position="1"/>
        <end position="45"/>
    </location>
</feature>
<organism evidence="2 3">
    <name type="scientific">Capronia epimyces CBS 606.96</name>
    <dbReference type="NCBI Taxonomy" id="1182542"/>
    <lineage>
        <taxon>Eukaryota</taxon>
        <taxon>Fungi</taxon>
        <taxon>Dikarya</taxon>
        <taxon>Ascomycota</taxon>
        <taxon>Pezizomycotina</taxon>
        <taxon>Eurotiomycetes</taxon>
        <taxon>Chaetothyriomycetidae</taxon>
        <taxon>Chaetothyriales</taxon>
        <taxon>Herpotrichiellaceae</taxon>
        <taxon>Capronia</taxon>
    </lineage>
</organism>
<feature type="compositionally biased region" description="Basic and acidic residues" evidence="1">
    <location>
        <begin position="1"/>
        <end position="10"/>
    </location>
</feature>
<dbReference type="HOGENOM" id="CLU_733623_0_0_1"/>
<reference evidence="2 3" key="1">
    <citation type="submission" date="2013-03" db="EMBL/GenBank/DDBJ databases">
        <title>The Genome Sequence of Capronia epimyces CBS 606.96.</title>
        <authorList>
            <consortium name="The Broad Institute Genomics Platform"/>
            <person name="Cuomo C."/>
            <person name="de Hoog S."/>
            <person name="Gorbushina A."/>
            <person name="Walker B."/>
            <person name="Young S.K."/>
            <person name="Zeng Q."/>
            <person name="Gargeya S."/>
            <person name="Fitzgerald M."/>
            <person name="Haas B."/>
            <person name="Abouelleil A."/>
            <person name="Allen A.W."/>
            <person name="Alvarado L."/>
            <person name="Arachchi H.M."/>
            <person name="Berlin A.M."/>
            <person name="Chapman S.B."/>
            <person name="Gainer-Dewar J."/>
            <person name="Goldberg J."/>
            <person name="Griggs A."/>
            <person name="Gujja S."/>
            <person name="Hansen M."/>
            <person name="Howarth C."/>
            <person name="Imamovic A."/>
            <person name="Ireland A."/>
            <person name="Larimer J."/>
            <person name="McCowan C."/>
            <person name="Murphy C."/>
            <person name="Pearson M."/>
            <person name="Poon T.W."/>
            <person name="Priest M."/>
            <person name="Roberts A."/>
            <person name="Saif S."/>
            <person name="Shea T."/>
            <person name="Sisk P."/>
            <person name="Sykes S."/>
            <person name="Wortman J."/>
            <person name="Nusbaum C."/>
            <person name="Birren B."/>
        </authorList>
    </citation>
    <scope>NUCLEOTIDE SEQUENCE [LARGE SCALE GENOMIC DNA]</scope>
    <source>
        <strain evidence="2 3">CBS 606.96</strain>
    </source>
</reference>
<dbReference type="GeneID" id="19167691"/>
<feature type="compositionally biased region" description="Basic and acidic residues" evidence="1">
    <location>
        <begin position="312"/>
        <end position="347"/>
    </location>
</feature>
<feature type="region of interest" description="Disordered" evidence="1">
    <location>
        <begin position="59"/>
        <end position="85"/>
    </location>
</feature>
<accession>W9Y1C4</accession>
<feature type="compositionally biased region" description="Basic and acidic residues" evidence="1">
    <location>
        <begin position="219"/>
        <end position="232"/>
    </location>
</feature>
<evidence type="ECO:0000256" key="1">
    <source>
        <dbReference type="SAM" id="MobiDB-lite"/>
    </source>
</evidence>
<comment type="caution">
    <text evidence="2">The sequence shown here is derived from an EMBL/GenBank/DDBJ whole genome shotgun (WGS) entry which is preliminary data.</text>
</comment>
<proteinExistence type="predicted"/>
<feature type="compositionally biased region" description="Basic and acidic residues" evidence="1">
    <location>
        <begin position="173"/>
        <end position="211"/>
    </location>
</feature>
<name>W9Y1C4_9EURO</name>
<gene>
    <name evidence="2" type="ORF">A1O3_03565</name>
</gene>
<dbReference type="Proteomes" id="UP000019478">
    <property type="component" value="Unassembled WGS sequence"/>
</dbReference>
<feature type="region of interest" description="Disordered" evidence="1">
    <location>
        <begin position="129"/>
        <end position="392"/>
    </location>
</feature>
<protein>
    <submittedName>
        <fullName evidence="2">Uncharacterized protein</fullName>
    </submittedName>
</protein>
<dbReference type="EMBL" id="AMGY01000003">
    <property type="protein sequence ID" value="EXJ86612.1"/>
    <property type="molecule type" value="Genomic_DNA"/>
</dbReference>
<sequence>MASRGDDRPYKVVYSTRARDPAPDPDANAAPLHKSRREVGYEYDYPLEKSSSRDYRFEVDRRPRPSEQTYPEAISLGSASAGGTTKIKYEVGRAKNADVYVKRSNTLVIERPGNNARYGSEYEVLRPERREDGSYVVEIGGRGPRGPRGYVDRDVDSSDTPSRASYSGAPKSSRGDDIAIYETSRRPGLGDRDWDRDRDRTVHQFSYKDVEIVEDPDDDPRYWRGRRPEAHMDSAAPPKRRKSAMRGRNNTPPEVLGSKRSQSVGFYRDQVSDHDASEQRHERPGAEARITGRYLRSHPDDDDDYGRAGRSRLRDDYGPQRSDLRLNDYEYDNDRSTYTEETMRRYEYEDDERPAHPTRLRHSKTYRRDQRDDDDRSAYSGFESRSRHGYYR</sequence>
<evidence type="ECO:0000313" key="2">
    <source>
        <dbReference type="EMBL" id="EXJ86612.1"/>
    </source>
</evidence>
<feature type="compositionally biased region" description="Basic and acidic residues" evidence="1">
    <location>
        <begin position="366"/>
        <end position="377"/>
    </location>
</feature>
<feature type="compositionally biased region" description="Basic and acidic residues" evidence="1">
    <location>
        <begin position="270"/>
        <end position="286"/>
    </location>
</feature>
<dbReference type="AlphaFoldDB" id="W9Y1C4"/>
<dbReference type="RefSeq" id="XP_007731891.1">
    <property type="nucleotide sequence ID" value="XM_007733701.1"/>
</dbReference>
<feature type="compositionally biased region" description="Basic residues" evidence="1">
    <location>
        <begin position="356"/>
        <end position="365"/>
    </location>
</feature>
<dbReference type="OrthoDB" id="4149815at2759"/>
<keyword evidence="3" id="KW-1185">Reference proteome</keyword>